<organism evidence="1 2">
    <name type="scientific">Clathrus columnatus</name>
    <dbReference type="NCBI Taxonomy" id="1419009"/>
    <lineage>
        <taxon>Eukaryota</taxon>
        <taxon>Fungi</taxon>
        <taxon>Dikarya</taxon>
        <taxon>Basidiomycota</taxon>
        <taxon>Agaricomycotina</taxon>
        <taxon>Agaricomycetes</taxon>
        <taxon>Phallomycetidae</taxon>
        <taxon>Phallales</taxon>
        <taxon>Clathraceae</taxon>
        <taxon>Clathrus</taxon>
    </lineage>
</organism>
<dbReference type="Gene3D" id="3.40.50.150">
    <property type="entry name" value="Vaccinia Virus protein VP39"/>
    <property type="match status" value="1"/>
</dbReference>
<evidence type="ECO:0000313" key="2">
    <source>
        <dbReference type="Proteomes" id="UP001050691"/>
    </source>
</evidence>
<reference evidence="1" key="1">
    <citation type="submission" date="2021-10" db="EMBL/GenBank/DDBJ databases">
        <title>De novo Genome Assembly of Clathrus columnatus (Basidiomycota, Fungi) Using Illumina and Nanopore Sequence Data.</title>
        <authorList>
            <person name="Ogiso-Tanaka E."/>
            <person name="Itagaki H."/>
            <person name="Hosoya T."/>
            <person name="Hosaka K."/>
        </authorList>
    </citation>
    <scope>NUCLEOTIDE SEQUENCE</scope>
    <source>
        <strain evidence="1">MO-923</strain>
    </source>
</reference>
<dbReference type="EMBL" id="BPWL01000009">
    <property type="protein sequence ID" value="GJJ14225.1"/>
    <property type="molecule type" value="Genomic_DNA"/>
</dbReference>
<dbReference type="InterPro" id="IPR029063">
    <property type="entry name" value="SAM-dependent_MTases_sf"/>
</dbReference>
<dbReference type="PANTHER" id="PTHR43861">
    <property type="entry name" value="TRANS-ACONITATE 2-METHYLTRANSFERASE-RELATED"/>
    <property type="match status" value="1"/>
</dbReference>
<accession>A0AAV5AN17</accession>
<proteinExistence type="predicted"/>
<evidence type="ECO:0000313" key="1">
    <source>
        <dbReference type="EMBL" id="GJJ14225.1"/>
    </source>
</evidence>
<sequence length="510" mass="57050">MPSSAILGEARTNYVTLCHNDTQLYQKGYEDNYKPIIKILSSIISPSDSTSTSSSLPAGAHVLDVGCGQGTPVGSFFVEKGLDVTGIDMMGSFIEEAKTELEKRRQNPNQKLLLIHTEMLEFEPPPGETYDLILAVHLFYHTPVAEIKAMLLRFVHWLKPGGLFFIASSLPEEFQDRKLWAEDVQLYFLGHFYTHVTVGSPEAWRKVVTEAGLDILQFKADIIKRNFDGELGGGNDTQVCLLARKPEAAEEDSALFNPLHGPFPLVPREHVGPEVDHAGCKTLYAHMDINRILDDVAVALKERSANSVGYIGLDLFNIDKENKWSDNITAFDLNSESNLPSDPTALLFFWALHRRHLLTHFDELSKKLGKHLSQVKTVITVQAAPDSEGFHLLNDAMHGLPFHPYHHGYVLHFMEKRFKEMGFVKVKYVTSEAVFRFGEKEGVTDLEEKIQIAVTLLAGTMKQPDAQDEEGLKNINAFKKNLEGLTRALFSHSNGVVRNQAVLLIADKEA</sequence>
<gene>
    <name evidence="1" type="ORF">Clacol_008487</name>
</gene>
<dbReference type="Pfam" id="PF13489">
    <property type="entry name" value="Methyltransf_23"/>
    <property type="match status" value="1"/>
</dbReference>
<evidence type="ECO:0008006" key="3">
    <source>
        <dbReference type="Google" id="ProtNLM"/>
    </source>
</evidence>
<dbReference type="AlphaFoldDB" id="A0AAV5AN17"/>
<comment type="caution">
    <text evidence="1">The sequence shown here is derived from an EMBL/GenBank/DDBJ whole genome shotgun (WGS) entry which is preliminary data.</text>
</comment>
<keyword evidence="2" id="KW-1185">Reference proteome</keyword>
<protein>
    <recommendedName>
        <fullName evidence="3">Methyltransferase domain-containing protein</fullName>
    </recommendedName>
</protein>
<dbReference type="Proteomes" id="UP001050691">
    <property type="component" value="Unassembled WGS sequence"/>
</dbReference>
<dbReference type="SUPFAM" id="SSF53335">
    <property type="entry name" value="S-adenosyl-L-methionine-dependent methyltransferases"/>
    <property type="match status" value="1"/>
</dbReference>
<name>A0AAV5AN17_9AGAM</name>
<dbReference type="CDD" id="cd02440">
    <property type="entry name" value="AdoMet_MTases"/>
    <property type="match status" value="1"/>
</dbReference>